<accession>A0A9W6UZI7</accession>
<sequence length="69" mass="7112">METATRKAAAEVVAVFTPPSGRFGIADLHMCFTRGPGTGESTVAVRLAELLHRSAAPTSSASRAVTPPC</sequence>
<comment type="caution">
    <text evidence="1">The sequence shown here is derived from an EMBL/GenBank/DDBJ whole genome shotgun (WGS) entry which is preliminary data.</text>
</comment>
<keyword evidence="2" id="KW-1185">Reference proteome</keyword>
<dbReference type="AlphaFoldDB" id="A0A9W6UZI7"/>
<proteinExistence type="predicted"/>
<protein>
    <submittedName>
        <fullName evidence="1">Uncharacterized protein</fullName>
    </submittedName>
</protein>
<dbReference type="EMBL" id="BSRZ01000021">
    <property type="protein sequence ID" value="GLW67292.1"/>
    <property type="molecule type" value="Genomic_DNA"/>
</dbReference>
<dbReference type="Proteomes" id="UP001165124">
    <property type="component" value="Unassembled WGS sequence"/>
</dbReference>
<evidence type="ECO:0000313" key="2">
    <source>
        <dbReference type="Proteomes" id="UP001165124"/>
    </source>
</evidence>
<reference evidence="1" key="1">
    <citation type="submission" date="2023-02" db="EMBL/GenBank/DDBJ databases">
        <title>Actinomadura rubrobrunea NBRC 14622.</title>
        <authorList>
            <person name="Ichikawa N."/>
            <person name="Sato H."/>
            <person name="Tonouchi N."/>
        </authorList>
    </citation>
    <scope>NUCLEOTIDE SEQUENCE</scope>
    <source>
        <strain evidence="1">NBRC 14622</strain>
    </source>
</reference>
<gene>
    <name evidence="1" type="ORF">Arub01_55350</name>
</gene>
<evidence type="ECO:0000313" key="1">
    <source>
        <dbReference type="EMBL" id="GLW67292.1"/>
    </source>
</evidence>
<name>A0A9W6UZI7_9ACTN</name>
<organism evidence="1 2">
    <name type="scientific">Actinomadura rubrobrunea</name>
    <dbReference type="NCBI Taxonomy" id="115335"/>
    <lineage>
        <taxon>Bacteria</taxon>
        <taxon>Bacillati</taxon>
        <taxon>Actinomycetota</taxon>
        <taxon>Actinomycetes</taxon>
        <taxon>Streptosporangiales</taxon>
        <taxon>Thermomonosporaceae</taxon>
        <taxon>Actinomadura</taxon>
    </lineage>
</organism>